<proteinExistence type="inferred from homology"/>
<dbReference type="Proteomes" id="UP001055247">
    <property type="component" value="Unassembled WGS sequence"/>
</dbReference>
<keyword evidence="3" id="KW-1185">Reference proteome</keyword>
<comment type="similarity">
    <text evidence="1">Belongs to the ros/MucR family.</text>
</comment>
<dbReference type="InterPro" id="IPR008807">
    <property type="entry name" value="ROS_MUCR"/>
</dbReference>
<dbReference type="EMBL" id="BPQO01000010">
    <property type="protein sequence ID" value="GJD89130.1"/>
    <property type="molecule type" value="Genomic_DNA"/>
</dbReference>
<protein>
    <submittedName>
        <fullName evidence="2">Transcriptional regulatory protein ros</fullName>
    </submittedName>
</protein>
<gene>
    <name evidence="2" type="primary">ros_3</name>
    <name evidence="2" type="ORF">BHAOGJBA_2656</name>
</gene>
<evidence type="ECO:0000313" key="3">
    <source>
        <dbReference type="Proteomes" id="UP001055247"/>
    </source>
</evidence>
<reference evidence="2" key="1">
    <citation type="journal article" date="2016" name="Front. Microbiol.">
        <title>Genome Sequence of the Piezophilic, Mesophilic Sulfate-Reducing Bacterium Desulfovibrio indicus J2T.</title>
        <authorList>
            <person name="Cao J."/>
            <person name="Maignien L."/>
            <person name="Shao Z."/>
            <person name="Alain K."/>
            <person name="Jebbar M."/>
        </authorList>
    </citation>
    <scope>NUCLEOTIDE SEQUENCE</scope>
    <source>
        <strain evidence="2">DSM 16372</strain>
    </source>
</reference>
<evidence type="ECO:0000313" key="2">
    <source>
        <dbReference type="EMBL" id="GJD89130.1"/>
    </source>
</evidence>
<organism evidence="2 3">
    <name type="scientific">Methylobacterium hispanicum</name>
    <dbReference type="NCBI Taxonomy" id="270350"/>
    <lineage>
        <taxon>Bacteria</taxon>
        <taxon>Pseudomonadati</taxon>
        <taxon>Pseudomonadota</taxon>
        <taxon>Alphaproteobacteria</taxon>
        <taxon>Hyphomicrobiales</taxon>
        <taxon>Methylobacteriaceae</taxon>
        <taxon>Methylobacterium</taxon>
    </lineage>
</organism>
<dbReference type="Pfam" id="PF05443">
    <property type="entry name" value="ROS_MUCR"/>
    <property type="match status" value="1"/>
</dbReference>
<name>A0AAV4ZNH0_9HYPH</name>
<comment type="caution">
    <text evidence="2">The sequence shown here is derived from an EMBL/GenBank/DDBJ whole genome shotgun (WGS) entry which is preliminary data.</text>
</comment>
<dbReference type="GO" id="GO:0006355">
    <property type="term" value="P:regulation of DNA-templated transcription"/>
    <property type="evidence" value="ECO:0007669"/>
    <property type="project" value="InterPro"/>
</dbReference>
<dbReference type="GO" id="GO:0003677">
    <property type="term" value="F:DNA binding"/>
    <property type="evidence" value="ECO:0007669"/>
    <property type="project" value="InterPro"/>
</dbReference>
<dbReference type="Gene3D" id="1.10.10.1550">
    <property type="entry name" value="ROS/MUCR transcriptional regulator protein"/>
    <property type="match status" value="1"/>
</dbReference>
<sequence length="158" mass="16562">MAAENRNGSEMTEETLELGPDIITFAGDIVAAYVSNNPVPAAELPALIGNVHAALVNLSGGATASAAPEEPVEQPSAAQIRKSITEGGIVSFIDGRSYKTLKRHLTKHGLTPQAYRQRYGLPADYPMVAPGYAAQRSALAKEIGLGRPAPQAARRDAA</sequence>
<accession>A0AAV4ZNH0</accession>
<dbReference type="AlphaFoldDB" id="A0AAV4ZNH0"/>
<dbReference type="GO" id="GO:0008270">
    <property type="term" value="F:zinc ion binding"/>
    <property type="evidence" value="ECO:0007669"/>
    <property type="project" value="InterPro"/>
</dbReference>
<dbReference type="InterPro" id="IPR041920">
    <property type="entry name" value="ROS/MUCR_sf"/>
</dbReference>
<reference evidence="2" key="2">
    <citation type="submission" date="2021-08" db="EMBL/GenBank/DDBJ databases">
        <authorList>
            <person name="Tani A."/>
            <person name="Ola A."/>
            <person name="Ogura Y."/>
            <person name="Katsura K."/>
            <person name="Hayashi T."/>
        </authorList>
    </citation>
    <scope>NUCLEOTIDE SEQUENCE</scope>
    <source>
        <strain evidence="2">DSM 16372</strain>
    </source>
</reference>
<evidence type="ECO:0000256" key="1">
    <source>
        <dbReference type="ARBA" id="ARBA00007031"/>
    </source>
</evidence>